<evidence type="ECO:0000313" key="2">
    <source>
        <dbReference type="Proteomes" id="UP001237642"/>
    </source>
</evidence>
<proteinExistence type="predicted"/>
<organism evidence="1 2">
    <name type="scientific">Heracleum sosnowskyi</name>
    <dbReference type="NCBI Taxonomy" id="360622"/>
    <lineage>
        <taxon>Eukaryota</taxon>
        <taxon>Viridiplantae</taxon>
        <taxon>Streptophyta</taxon>
        <taxon>Embryophyta</taxon>
        <taxon>Tracheophyta</taxon>
        <taxon>Spermatophyta</taxon>
        <taxon>Magnoliopsida</taxon>
        <taxon>eudicotyledons</taxon>
        <taxon>Gunneridae</taxon>
        <taxon>Pentapetalae</taxon>
        <taxon>asterids</taxon>
        <taxon>campanulids</taxon>
        <taxon>Apiales</taxon>
        <taxon>Apiaceae</taxon>
        <taxon>Apioideae</taxon>
        <taxon>apioid superclade</taxon>
        <taxon>Tordylieae</taxon>
        <taxon>Tordyliinae</taxon>
        <taxon>Heracleum</taxon>
    </lineage>
</organism>
<protein>
    <submittedName>
        <fullName evidence="1">Uncharacterized protein</fullName>
    </submittedName>
</protein>
<dbReference type="AlphaFoldDB" id="A0AAD8HLM9"/>
<keyword evidence="2" id="KW-1185">Reference proteome</keyword>
<reference evidence="1" key="2">
    <citation type="submission" date="2023-05" db="EMBL/GenBank/DDBJ databases">
        <authorList>
            <person name="Schelkunov M.I."/>
        </authorList>
    </citation>
    <scope>NUCLEOTIDE SEQUENCE</scope>
    <source>
        <strain evidence="1">Hsosn_3</strain>
        <tissue evidence="1">Leaf</tissue>
    </source>
</reference>
<reference evidence="1" key="1">
    <citation type="submission" date="2023-02" db="EMBL/GenBank/DDBJ databases">
        <title>Genome of toxic invasive species Heracleum sosnowskyi carries increased number of genes despite the absence of recent whole-genome duplications.</title>
        <authorList>
            <person name="Schelkunov M."/>
            <person name="Shtratnikova V."/>
            <person name="Makarenko M."/>
            <person name="Klepikova A."/>
            <person name="Omelchenko D."/>
            <person name="Novikova G."/>
            <person name="Obukhova E."/>
            <person name="Bogdanov V."/>
            <person name="Penin A."/>
            <person name="Logacheva M."/>
        </authorList>
    </citation>
    <scope>NUCLEOTIDE SEQUENCE</scope>
    <source>
        <strain evidence="1">Hsosn_3</strain>
        <tissue evidence="1">Leaf</tissue>
    </source>
</reference>
<dbReference type="EMBL" id="JAUIZM010000008">
    <property type="protein sequence ID" value="KAK1368594.1"/>
    <property type="molecule type" value="Genomic_DNA"/>
</dbReference>
<name>A0AAD8HLM9_9APIA</name>
<dbReference type="Proteomes" id="UP001237642">
    <property type="component" value="Unassembled WGS sequence"/>
</dbReference>
<comment type="caution">
    <text evidence="1">The sequence shown here is derived from an EMBL/GenBank/DDBJ whole genome shotgun (WGS) entry which is preliminary data.</text>
</comment>
<evidence type="ECO:0000313" key="1">
    <source>
        <dbReference type="EMBL" id="KAK1368594.1"/>
    </source>
</evidence>
<accession>A0AAD8HLM9</accession>
<sequence length="293" mass="33471">MWSTADCTTKGEIKFIIKGNSYTLTPSVINEALHLPSSNEETRDGIPVVEPLSSEEEKSKHSLLLFLPDPAVKPGDRQHLLDAAAVFKYQLVTRLTSCAEKLRIEEMIILADECHNTIEDLGDDYTSFSTEVNKLISQHQELAFASKKKENWNEGDIMRLFILTKCSYFLKEELTSALLKLTAETNADYLKLEREELTSALLKITEELSVEEERVKTLTVERDQCHDAQSAVEAELSKMEAEKEEAHVTFKVINDRYDAAKKEFDRMTNHILLLVRNVTLTSLCWTRRKGLWT</sequence>
<gene>
    <name evidence="1" type="ORF">POM88_034686</name>
</gene>